<proteinExistence type="predicted"/>
<evidence type="ECO:0000313" key="2">
    <source>
        <dbReference type="Proteomes" id="UP000735302"/>
    </source>
</evidence>
<keyword evidence="2" id="KW-1185">Reference proteome</keyword>
<evidence type="ECO:0000313" key="1">
    <source>
        <dbReference type="EMBL" id="GFO42499.1"/>
    </source>
</evidence>
<reference evidence="1 2" key="1">
    <citation type="journal article" date="2021" name="Elife">
        <title>Chloroplast acquisition without the gene transfer in kleptoplastic sea slugs, Plakobranchus ocellatus.</title>
        <authorList>
            <person name="Maeda T."/>
            <person name="Takahashi S."/>
            <person name="Yoshida T."/>
            <person name="Shimamura S."/>
            <person name="Takaki Y."/>
            <person name="Nagai Y."/>
            <person name="Toyoda A."/>
            <person name="Suzuki Y."/>
            <person name="Arimoto A."/>
            <person name="Ishii H."/>
            <person name="Satoh N."/>
            <person name="Nishiyama T."/>
            <person name="Hasebe M."/>
            <person name="Maruyama T."/>
            <person name="Minagawa J."/>
            <person name="Obokata J."/>
            <person name="Shigenobu S."/>
        </authorList>
    </citation>
    <scope>NUCLEOTIDE SEQUENCE [LARGE SCALE GENOMIC DNA]</scope>
</reference>
<sequence>MNVVKVLENDDDGNDNDSRCEEQLWHRRWNLPQQHSVVAAHRFISVVPEKSGPIWSAHPSFNDVMSRKGIGVRCFRTY</sequence>
<name>A0AAV4DE62_9GAST</name>
<dbReference type="Proteomes" id="UP000735302">
    <property type="component" value="Unassembled WGS sequence"/>
</dbReference>
<protein>
    <submittedName>
        <fullName evidence="1">Uncharacterized protein</fullName>
    </submittedName>
</protein>
<gene>
    <name evidence="1" type="ORF">PoB_006900400</name>
</gene>
<comment type="caution">
    <text evidence="1">The sequence shown here is derived from an EMBL/GenBank/DDBJ whole genome shotgun (WGS) entry which is preliminary data.</text>
</comment>
<organism evidence="1 2">
    <name type="scientific">Plakobranchus ocellatus</name>
    <dbReference type="NCBI Taxonomy" id="259542"/>
    <lineage>
        <taxon>Eukaryota</taxon>
        <taxon>Metazoa</taxon>
        <taxon>Spiralia</taxon>
        <taxon>Lophotrochozoa</taxon>
        <taxon>Mollusca</taxon>
        <taxon>Gastropoda</taxon>
        <taxon>Heterobranchia</taxon>
        <taxon>Euthyneura</taxon>
        <taxon>Panpulmonata</taxon>
        <taxon>Sacoglossa</taxon>
        <taxon>Placobranchoidea</taxon>
        <taxon>Plakobranchidae</taxon>
        <taxon>Plakobranchus</taxon>
    </lineage>
</organism>
<dbReference type="AlphaFoldDB" id="A0AAV4DE62"/>
<dbReference type="EMBL" id="BLXT01007807">
    <property type="protein sequence ID" value="GFO42499.1"/>
    <property type="molecule type" value="Genomic_DNA"/>
</dbReference>
<accession>A0AAV4DE62</accession>